<dbReference type="Pfam" id="PF02463">
    <property type="entry name" value="SMC_N"/>
    <property type="match status" value="1"/>
</dbReference>
<dbReference type="GO" id="GO:0005524">
    <property type="term" value="F:ATP binding"/>
    <property type="evidence" value="ECO:0007669"/>
    <property type="project" value="InterPro"/>
</dbReference>
<evidence type="ECO:0000313" key="5">
    <source>
        <dbReference type="EMBL" id="KKN24033.1"/>
    </source>
</evidence>
<dbReference type="InterPro" id="IPR010935">
    <property type="entry name" value="SMC_hinge"/>
</dbReference>
<evidence type="ECO:0000256" key="2">
    <source>
        <dbReference type="SAM" id="Coils"/>
    </source>
</evidence>
<dbReference type="Gene3D" id="1.10.287.1490">
    <property type="match status" value="1"/>
</dbReference>
<dbReference type="SUPFAM" id="SSF75553">
    <property type="entry name" value="Smc hinge domain"/>
    <property type="match status" value="1"/>
</dbReference>
<dbReference type="AlphaFoldDB" id="A0A0F9S3W5"/>
<feature type="coiled-coil region" evidence="2">
    <location>
        <begin position="165"/>
        <end position="199"/>
    </location>
</feature>
<evidence type="ECO:0000259" key="4">
    <source>
        <dbReference type="Pfam" id="PF06470"/>
    </source>
</evidence>
<dbReference type="EMBL" id="LAZR01002915">
    <property type="protein sequence ID" value="KKN24033.1"/>
    <property type="molecule type" value="Genomic_DNA"/>
</dbReference>
<dbReference type="SUPFAM" id="SSF52540">
    <property type="entry name" value="P-loop containing nucleoside triphosphate hydrolases"/>
    <property type="match status" value="2"/>
</dbReference>
<sequence>MENRKIYIRKVILENFLSFQKDEVDFEDAKFVIIVGPNWSGKTSIFQAIKFVLGSNARDERYKKWSDFIRSGQNHAMVEIHIQNEEQIIKLRRYVVRGQSPYFKLQIKNDGDFIKIQAQEIQELISSLNISHDNQFAFVSQGKIDAIKNLKPSELCIFLEEGIGLKGLRDEILQQKNNVAALNNDLQSLKSRKNTLNISLDLLNPKLDRLGKKNELLKIRKKFTDELLWANRDKLEKEITDNEAIIKQLKYRIETIKKKKDFLDASALVLFNKVSKKNQKIHKLSEKIGELKYKKQELITKIQSWQNEKIAVKQELDKLSGKLAEIKKSITNFEKHKETLENDLRIIKKEKKKIEVEIDKLIKEQDQLVKRIKENSILLEEYNQLTSEKKRRLKTIDENETNIKDLSSEINQLFQSFKDIEHKLDKNKWFLENPSKDLLKKLDINLSKTSLTLYDIGSEIKKLEIEKSKKLQRMKNLQISLRERRVILPSSINILKEEIIKRGLKVKGPIIDYLKYDDELSYAIESVLGEKLLYSFVANDWDTLNLLKRLKEKFRAYCNIYLPKKREITPMVKITADGVLGYLVNLIKIINDDIAIKKVLYSKIKNCLVVKNYRSGREIYNSTNFKGKCVTLKGEQIVSYKYVFETPYLKRLKGLLSAGTQKEQSQVLESEINLINDKISELRVEQSKLDNIQKELYKKKESFNDLLYNFNQKQRLTAKKNQLYDQMHDLEKVNTIIKNKSKSLEIQISDLKKQKDPEFFKWNDRVKEIPNELSSRSSEKKKWDAKSDENSDFLKEIIQKINKFSIEQNILHHEHETKKSAFQKADKTAFDIYHQLENVEDEQEVIGKKISTIKNTLITLQNEKQVIDRENIQITISLEQENIKLNSYNYDLEVKKNDLERINTEIATLISKQIFKIRPIKEIRDDLFVIDKDLLQYLDVDDSLLIERDQILTSLKKIASNQNNLEKDIKAAVKTEDKMEETYYKKFRVVLENLQNKVNQKFDDSQIKSYCSLELIGSFEDLGVNIKAATSKDQLKSFTALSGGQVSLISICLILSLQEIKPSPLCMFDEPGMFLDEKNSEVAYQLIKSTLKKNSIQIFMFLPKSSNSLFLLAEKLIGVARVGKNEISSIFKPKVIQKK</sequence>
<gene>
    <name evidence="5" type="ORF">LCGC14_0899020</name>
</gene>
<dbReference type="InterPro" id="IPR027417">
    <property type="entry name" value="P-loop_NTPase"/>
</dbReference>
<feature type="domain" description="RecF/RecN/SMC N-terminal" evidence="3">
    <location>
        <begin position="7"/>
        <end position="1123"/>
    </location>
</feature>
<organism evidence="5">
    <name type="scientific">marine sediment metagenome</name>
    <dbReference type="NCBI Taxonomy" id="412755"/>
    <lineage>
        <taxon>unclassified sequences</taxon>
        <taxon>metagenomes</taxon>
        <taxon>ecological metagenomes</taxon>
    </lineage>
</organism>
<feature type="domain" description="SMC hinge" evidence="4">
    <location>
        <begin position="506"/>
        <end position="619"/>
    </location>
</feature>
<dbReference type="Gene3D" id="3.30.70.1620">
    <property type="match status" value="1"/>
</dbReference>
<dbReference type="GO" id="GO:0005694">
    <property type="term" value="C:chromosome"/>
    <property type="evidence" value="ECO:0007669"/>
    <property type="project" value="InterPro"/>
</dbReference>
<keyword evidence="1 2" id="KW-0175">Coiled coil</keyword>
<dbReference type="InterPro" id="IPR036277">
    <property type="entry name" value="SMC_hinge_sf"/>
</dbReference>
<dbReference type="PANTHER" id="PTHR43977">
    <property type="entry name" value="STRUCTURAL MAINTENANCE OF CHROMOSOMES PROTEIN 3"/>
    <property type="match status" value="1"/>
</dbReference>
<accession>A0A0F9S3W5</accession>
<reference evidence="5" key="1">
    <citation type="journal article" date="2015" name="Nature">
        <title>Complex archaea that bridge the gap between prokaryotes and eukaryotes.</title>
        <authorList>
            <person name="Spang A."/>
            <person name="Saw J.H."/>
            <person name="Jorgensen S.L."/>
            <person name="Zaremba-Niedzwiedzka K."/>
            <person name="Martijn J."/>
            <person name="Lind A.E."/>
            <person name="van Eijk R."/>
            <person name="Schleper C."/>
            <person name="Guy L."/>
            <person name="Ettema T.J."/>
        </authorList>
    </citation>
    <scope>NUCLEOTIDE SEQUENCE</scope>
</reference>
<proteinExistence type="predicted"/>
<comment type="caution">
    <text evidence="5">The sequence shown here is derived from an EMBL/GenBank/DDBJ whole genome shotgun (WGS) entry which is preliminary data.</text>
</comment>
<dbReference type="GO" id="GO:0051276">
    <property type="term" value="P:chromosome organization"/>
    <property type="evidence" value="ECO:0007669"/>
    <property type="project" value="InterPro"/>
</dbReference>
<dbReference type="Pfam" id="PF06470">
    <property type="entry name" value="SMC_hinge"/>
    <property type="match status" value="1"/>
</dbReference>
<dbReference type="InterPro" id="IPR003395">
    <property type="entry name" value="RecF/RecN/SMC_N"/>
</dbReference>
<feature type="coiled-coil region" evidence="2">
    <location>
        <begin position="288"/>
        <end position="423"/>
    </location>
</feature>
<evidence type="ECO:0000259" key="3">
    <source>
        <dbReference type="Pfam" id="PF02463"/>
    </source>
</evidence>
<evidence type="ECO:0008006" key="6">
    <source>
        <dbReference type="Google" id="ProtNLM"/>
    </source>
</evidence>
<protein>
    <recommendedName>
        <fullName evidence="6">SMC hinge domain-containing protein</fullName>
    </recommendedName>
</protein>
<name>A0A0F9S3W5_9ZZZZ</name>
<feature type="coiled-coil region" evidence="2">
    <location>
        <begin position="665"/>
        <end position="754"/>
    </location>
</feature>
<dbReference type="Gene3D" id="3.40.50.300">
    <property type="entry name" value="P-loop containing nucleotide triphosphate hydrolases"/>
    <property type="match status" value="2"/>
</dbReference>
<evidence type="ECO:0000256" key="1">
    <source>
        <dbReference type="ARBA" id="ARBA00023054"/>
    </source>
</evidence>